<protein>
    <submittedName>
        <fullName evidence="2">Uncharacterized protein</fullName>
    </submittedName>
</protein>
<accession>A0ABS5Z6I6</accession>
<feature type="signal peptide" evidence="1">
    <location>
        <begin position="1"/>
        <end position="30"/>
    </location>
</feature>
<comment type="caution">
    <text evidence="2">The sequence shown here is derived from an EMBL/GenBank/DDBJ whole genome shotgun (WGS) entry which is preliminary data.</text>
</comment>
<evidence type="ECO:0000313" key="3">
    <source>
        <dbReference type="Proteomes" id="UP000690515"/>
    </source>
</evidence>
<keyword evidence="3" id="KW-1185">Reference proteome</keyword>
<dbReference type="RefSeq" id="WP_215817769.1">
    <property type="nucleotide sequence ID" value="NZ_JAGSOY010000001.1"/>
</dbReference>
<keyword evidence="1" id="KW-0732">Signal</keyword>
<evidence type="ECO:0000313" key="2">
    <source>
        <dbReference type="EMBL" id="MBU2709604.1"/>
    </source>
</evidence>
<proteinExistence type="predicted"/>
<organism evidence="2 3">
    <name type="scientific">Zooshikella harenae</name>
    <dbReference type="NCBI Taxonomy" id="2827238"/>
    <lineage>
        <taxon>Bacteria</taxon>
        <taxon>Pseudomonadati</taxon>
        <taxon>Pseudomonadota</taxon>
        <taxon>Gammaproteobacteria</taxon>
        <taxon>Oceanospirillales</taxon>
        <taxon>Zooshikellaceae</taxon>
        <taxon>Zooshikella</taxon>
    </lineage>
</organism>
<evidence type="ECO:0000256" key="1">
    <source>
        <dbReference type="SAM" id="SignalP"/>
    </source>
</evidence>
<reference evidence="2 3" key="1">
    <citation type="submission" date="2021-04" db="EMBL/GenBank/DDBJ databases">
        <authorList>
            <person name="Pira H."/>
            <person name="Risdian C."/>
            <person name="Wink J."/>
        </authorList>
    </citation>
    <scope>NUCLEOTIDE SEQUENCE [LARGE SCALE GENOMIC DNA]</scope>
    <source>
        <strain evidence="2 3">WH53</strain>
    </source>
</reference>
<dbReference type="EMBL" id="JAGSOY010000001">
    <property type="protein sequence ID" value="MBU2709604.1"/>
    <property type="molecule type" value="Genomic_DNA"/>
</dbReference>
<feature type="chain" id="PRO_5046898259" evidence="1">
    <location>
        <begin position="31"/>
        <end position="141"/>
    </location>
</feature>
<dbReference type="Proteomes" id="UP000690515">
    <property type="component" value="Unassembled WGS sequence"/>
</dbReference>
<sequence>MNKLRFPLVKCLNFFSTILPLSLLAFNIQAACTNIDCANISDTTWTFIQSTYCNNPCVANVNSTFDSTHCASKQTMIDLCNAIIADSSCSETSLRGGRILGSATITNDLGSLANNNCAATKKGSILYNSVVNQVITMFPGP</sequence>
<name>A0ABS5Z6I6_9GAMM</name>
<gene>
    <name evidence="2" type="ORF">KCG35_00875</name>
</gene>